<dbReference type="EMBL" id="KV417272">
    <property type="protein sequence ID" value="KZO99417.1"/>
    <property type="molecule type" value="Genomic_DNA"/>
</dbReference>
<accession>A0A167Q4Z2</accession>
<keyword evidence="6" id="KW-1133">Transmembrane helix</keyword>
<keyword evidence="14" id="KW-0378">Hydrolase</keyword>
<feature type="coiled-coil region" evidence="11">
    <location>
        <begin position="845"/>
        <end position="872"/>
    </location>
</feature>
<dbReference type="Proteomes" id="UP000076738">
    <property type="component" value="Unassembled WGS sequence"/>
</dbReference>
<evidence type="ECO:0000259" key="13">
    <source>
        <dbReference type="Pfam" id="PF10443"/>
    </source>
</evidence>
<dbReference type="Pfam" id="PF10443">
    <property type="entry name" value="RNA12"/>
    <property type="match status" value="1"/>
</dbReference>
<evidence type="ECO:0000256" key="11">
    <source>
        <dbReference type="SAM" id="Coils"/>
    </source>
</evidence>
<evidence type="ECO:0000256" key="7">
    <source>
        <dbReference type="ARBA" id="ARBA00023128"/>
    </source>
</evidence>
<protein>
    <recommendedName>
        <fullName evidence="3 10">Mitochondrial escape protein 2</fullName>
    </recommendedName>
</protein>
<evidence type="ECO:0000256" key="8">
    <source>
        <dbReference type="ARBA" id="ARBA00023136"/>
    </source>
</evidence>
<evidence type="ECO:0000313" key="15">
    <source>
        <dbReference type="Proteomes" id="UP000076738"/>
    </source>
</evidence>
<proteinExistence type="inferred from homology"/>
<dbReference type="GO" id="GO:0005743">
    <property type="term" value="C:mitochondrial inner membrane"/>
    <property type="evidence" value="ECO:0007669"/>
    <property type="project" value="UniProtKB-SubCell"/>
</dbReference>
<keyword evidence="15" id="KW-1185">Reference proteome</keyword>
<keyword evidence="7 10" id="KW-0496">Mitochondrion</keyword>
<evidence type="ECO:0000256" key="10">
    <source>
        <dbReference type="RuleBase" id="RU367108"/>
    </source>
</evidence>
<evidence type="ECO:0000256" key="3">
    <source>
        <dbReference type="ARBA" id="ARBA00020222"/>
    </source>
</evidence>
<organism evidence="14 15">
    <name type="scientific">Calocera viscosa (strain TUFC12733)</name>
    <dbReference type="NCBI Taxonomy" id="1330018"/>
    <lineage>
        <taxon>Eukaryota</taxon>
        <taxon>Fungi</taxon>
        <taxon>Dikarya</taxon>
        <taxon>Basidiomycota</taxon>
        <taxon>Agaricomycotina</taxon>
        <taxon>Dacrymycetes</taxon>
        <taxon>Dacrymycetales</taxon>
        <taxon>Dacrymycetaceae</taxon>
        <taxon>Calocera</taxon>
    </lineage>
</organism>
<evidence type="ECO:0000256" key="9">
    <source>
        <dbReference type="ARBA" id="ARBA00025276"/>
    </source>
</evidence>
<dbReference type="GO" id="GO:0006397">
    <property type="term" value="P:mRNA processing"/>
    <property type="evidence" value="ECO:0007669"/>
    <property type="project" value="UniProtKB-UniRule"/>
</dbReference>
<evidence type="ECO:0000313" key="14">
    <source>
        <dbReference type="EMBL" id="KZO99417.1"/>
    </source>
</evidence>
<dbReference type="PANTHER" id="PTHR32198">
    <property type="entry name" value="MITOCHONDRIAL ESCAPE PROTEIN 2"/>
    <property type="match status" value="1"/>
</dbReference>
<dbReference type="GO" id="GO:0004527">
    <property type="term" value="F:exonuclease activity"/>
    <property type="evidence" value="ECO:0007669"/>
    <property type="project" value="UniProtKB-KW"/>
</dbReference>
<keyword evidence="14" id="KW-0269">Exonuclease</keyword>
<name>A0A167Q4Z2_CALVF</name>
<comment type="subcellular location">
    <subcellularLocation>
        <location evidence="1 10">Mitochondrion inner membrane</location>
        <topology evidence="1 10">Single-pass membrane protein</topology>
    </subcellularLocation>
</comment>
<dbReference type="InterPro" id="IPR039627">
    <property type="entry name" value="Yme2_C"/>
</dbReference>
<comment type="similarity">
    <text evidence="2 10">Belongs to the YME2 family.</text>
</comment>
<dbReference type="STRING" id="1330018.A0A167Q4Z2"/>
<dbReference type="OrthoDB" id="10267654at2759"/>
<keyword evidence="10" id="KW-0507">mRNA processing</keyword>
<keyword evidence="8" id="KW-0472">Membrane</keyword>
<evidence type="ECO:0000256" key="6">
    <source>
        <dbReference type="ARBA" id="ARBA00022989"/>
    </source>
</evidence>
<dbReference type="InterPro" id="IPR018850">
    <property type="entry name" value="Mt_escape_2_C"/>
</dbReference>
<gene>
    <name evidence="14" type="ORF">CALVIDRAFT_544474</name>
</gene>
<feature type="domain" description="Mitochondrial escape protein 2 C-terminal" evidence="13">
    <location>
        <begin position="388"/>
        <end position="872"/>
    </location>
</feature>
<keyword evidence="11" id="KW-0175">Coiled coil</keyword>
<evidence type="ECO:0000256" key="2">
    <source>
        <dbReference type="ARBA" id="ARBA00010320"/>
    </source>
</evidence>
<dbReference type="AlphaFoldDB" id="A0A167Q4Z2"/>
<dbReference type="PANTHER" id="PTHR32198:SF2">
    <property type="entry name" value="MITOCHONDRIAL ESCAPE PROTEIN 2"/>
    <property type="match status" value="1"/>
</dbReference>
<keyword evidence="10" id="KW-0694">RNA-binding</keyword>
<evidence type="ECO:0000256" key="12">
    <source>
        <dbReference type="SAM" id="MobiDB-lite"/>
    </source>
</evidence>
<comment type="function">
    <text evidence="9 10">Plays a role in maintaining the mitochondrial genome and in controlling the mtDNA escape. Involved in the regulation of mtDNA nucleotide structure and number. May have a dispensable role in early maturation of pre-rRNA.</text>
</comment>
<keyword evidence="5 10" id="KW-0999">Mitochondrion inner membrane</keyword>
<reference evidence="14 15" key="1">
    <citation type="journal article" date="2016" name="Mol. Biol. Evol.">
        <title>Comparative Genomics of Early-Diverging Mushroom-Forming Fungi Provides Insights into the Origins of Lignocellulose Decay Capabilities.</title>
        <authorList>
            <person name="Nagy L.G."/>
            <person name="Riley R."/>
            <person name="Tritt A."/>
            <person name="Adam C."/>
            <person name="Daum C."/>
            <person name="Floudas D."/>
            <person name="Sun H."/>
            <person name="Yadav J.S."/>
            <person name="Pangilinan J."/>
            <person name="Larsson K.H."/>
            <person name="Matsuura K."/>
            <person name="Barry K."/>
            <person name="Labutti K."/>
            <person name="Kuo R."/>
            <person name="Ohm R.A."/>
            <person name="Bhattacharya S.S."/>
            <person name="Shirouzu T."/>
            <person name="Yoshinaga Y."/>
            <person name="Martin F.M."/>
            <person name="Grigoriev I.V."/>
            <person name="Hibbett D.S."/>
        </authorList>
    </citation>
    <scope>NUCLEOTIDE SEQUENCE [LARGE SCALE GENOMIC DNA]</scope>
    <source>
        <strain evidence="14 15">TUFC12733</strain>
    </source>
</reference>
<feature type="compositionally biased region" description="Low complexity" evidence="12">
    <location>
        <begin position="133"/>
        <end position="143"/>
    </location>
</feature>
<sequence>MLRPLVGIRRLPFARQHVLLARRLIPRRTLATSAENDTTDVVRNEGLPDDPPKEPFGRKDAWIYLSGVFPIRFGVWDFRYIIARLEKEDIIDQINSLIGDFNKYNFQVLAVEGTQKDGGVFIHFEYDSSLSPSASSTATGTPGTSPPSPPIQGLSDFDRLKEIEVGLRKEVEKKGGLPTWKRYGTAHVWLVRGKPWREDLYRFPSPQLKVEFDGPDVDHESLYDILRPYGRIADMSVPVPVPAGTLRSSTVRFIKTQSATIARNCLHGIAVAPHAHDLGAIHGIPADGKLTRLRLIYEKAIKDHMFRDWISNHPRIVLPVAAFLLATLTYTIFDPVRAWFVEAKVLDWFDYRNYSVVRWLKRNTIERLSFDTTKVTPTPSASSAWRERQDAARDITAFLGEQPSNFALVTGPEGSGKGVMVAHALSSGNRHALTIDCAELCKATSDAALISELAKQTGYWPIFSMLSSINNLLDLASVGLIGQKAGFSTSIDQQMKQVLEVVGKGLEGVSKHHKAQVARREEYAKNEASEKEQEEARSELIRLGAWHDGRIDCVAGNGIMSELGFGDELLRESDYDAAPASSQAIFAASEPVEGEEKKKLDEEKADLGALPVVVMKNWALKGAKKDELWDVLSAWAAALVENKVAQVIFVSDNSSAPKNIAKALPSKPITTITLTDATAESALGFVTEKLKEAGVQDDLSADDCIEVRRLGGRLTDLESFVYKVRNGLTIAEAVEDIISRNVAEVRKNAFGDDAEDASNLPWTTEQAWGIFKRLAEEEEIPYADVLLDYPFKGNETALRELEHDEFINITQLNGRPNTIRAGKPVFYSVFQRLTSDKTFAAMQDIAYNEKAMAAAESAIRSAEQELNTLTNIGVDTGLKGWILGATGVEARASWLLRKIETNEKKLEILDAQNDKLKALLKKGE</sequence>
<keyword evidence="14" id="KW-0540">Nuclease</keyword>
<dbReference type="GO" id="GO:0003723">
    <property type="term" value="F:RNA binding"/>
    <property type="evidence" value="ECO:0007669"/>
    <property type="project" value="UniProtKB-UniRule"/>
</dbReference>
<evidence type="ECO:0000256" key="5">
    <source>
        <dbReference type="ARBA" id="ARBA00022792"/>
    </source>
</evidence>
<evidence type="ECO:0000256" key="4">
    <source>
        <dbReference type="ARBA" id="ARBA00022692"/>
    </source>
</evidence>
<keyword evidence="4" id="KW-0812">Transmembrane</keyword>
<evidence type="ECO:0000256" key="1">
    <source>
        <dbReference type="ARBA" id="ARBA00004434"/>
    </source>
</evidence>
<feature type="region of interest" description="Disordered" evidence="12">
    <location>
        <begin position="133"/>
        <end position="153"/>
    </location>
</feature>